<name>A0A8X6IMF3_9ARAC</name>
<protein>
    <submittedName>
        <fullName evidence="1">Uncharacterized protein</fullName>
    </submittedName>
</protein>
<evidence type="ECO:0000313" key="2">
    <source>
        <dbReference type="Proteomes" id="UP000886998"/>
    </source>
</evidence>
<gene>
    <name evidence="1" type="ORF">TNIN_332891</name>
</gene>
<comment type="caution">
    <text evidence="1">The sequence shown here is derived from an EMBL/GenBank/DDBJ whole genome shotgun (WGS) entry which is preliminary data.</text>
</comment>
<dbReference type="EMBL" id="BMAV01026532">
    <property type="protein sequence ID" value="GFS51202.1"/>
    <property type="molecule type" value="Genomic_DNA"/>
</dbReference>
<accession>A0A8X6IMF3</accession>
<sequence>MIMKNEYKNGVEDNGTISYINSQLDLTSWNLRNNILLILSHYLSIKCNFKIWPMCSFKEKRLPETVIDDKLSQVKFSAELLSLKLSSMSRAGLESLRRIVHRCGFIDMARAIWMAMLSSWGVVSSPWGSAQC</sequence>
<reference evidence="1" key="1">
    <citation type="submission" date="2020-08" db="EMBL/GenBank/DDBJ databases">
        <title>Multicomponent nature underlies the extraordinary mechanical properties of spider dragline silk.</title>
        <authorList>
            <person name="Kono N."/>
            <person name="Nakamura H."/>
            <person name="Mori M."/>
            <person name="Yoshida Y."/>
            <person name="Ohtoshi R."/>
            <person name="Malay A.D."/>
            <person name="Moran D.A.P."/>
            <person name="Tomita M."/>
            <person name="Numata K."/>
            <person name="Arakawa K."/>
        </authorList>
    </citation>
    <scope>NUCLEOTIDE SEQUENCE</scope>
</reference>
<organism evidence="1 2">
    <name type="scientific">Trichonephila inaurata madagascariensis</name>
    <dbReference type="NCBI Taxonomy" id="2747483"/>
    <lineage>
        <taxon>Eukaryota</taxon>
        <taxon>Metazoa</taxon>
        <taxon>Ecdysozoa</taxon>
        <taxon>Arthropoda</taxon>
        <taxon>Chelicerata</taxon>
        <taxon>Arachnida</taxon>
        <taxon>Araneae</taxon>
        <taxon>Araneomorphae</taxon>
        <taxon>Entelegynae</taxon>
        <taxon>Araneoidea</taxon>
        <taxon>Nephilidae</taxon>
        <taxon>Trichonephila</taxon>
        <taxon>Trichonephila inaurata</taxon>
    </lineage>
</organism>
<proteinExistence type="predicted"/>
<dbReference type="Proteomes" id="UP000886998">
    <property type="component" value="Unassembled WGS sequence"/>
</dbReference>
<evidence type="ECO:0000313" key="1">
    <source>
        <dbReference type="EMBL" id="GFS51202.1"/>
    </source>
</evidence>
<keyword evidence="2" id="KW-1185">Reference proteome</keyword>
<dbReference type="AlphaFoldDB" id="A0A8X6IMF3"/>